<dbReference type="EMBL" id="CP016244">
    <property type="protein sequence ID" value="ANQ07124.1"/>
    <property type="molecule type" value="Genomic_DNA"/>
</dbReference>
<dbReference type="KEGG" id="pcot:PCOAH_00013000"/>
<evidence type="ECO:0000256" key="2">
    <source>
        <dbReference type="SAM" id="Phobius"/>
    </source>
</evidence>
<keyword evidence="4" id="KW-1185">Reference proteome</keyword>
<dbReference type="GeneID" id="30908026"/>
<evidence type="ECO:0000313" key="3">
    <source>
        <dbReference type="EMBL" id="ANQ07124.1"/>
    </source>
</evidence>
<protein>
    <submittedName>
        <fullName evidence="3">KIR protein</fullName>
    </submittedName>
</protein>
<keyword evidence="2" id="KW-0812">Transmembrane</keyword>
<dbReference type="OrthoDB" id="383226at2759"/>
<dbReference type="VEuPathDB" id="PlasmoDB:PCOAH_00013000"/>
<reference evidence="4" key="1">
    <citation type="submission" date="2016-06" db="EMBL/GenBank/DDBJ databases">
        <title>First high quality genome sequence of Plasmodium coatneyi using continuous long reads from single molecule, real-time sequencing.</title>
        <authorList>
            <person name="Chien J.-T."/>
            <person name="Pakala S.B."/>
            <person name="Geraldo J.A."/>
            <person name="Lapp S.A."/>
            <person name="Barnwell J.W."/>
            <person name="Kissinger J.C."/>
            <person name="Galinski M.R."/>
            <person name="Humphrey J.C."/>
        </authorList>
    </citation>
    <scope>NUCLEOTIDE SEQUENCE [LARGE SCALE GENOMIC DNA]</scope>
    <source>
        <strain evidence="4">Hackeri</strain>
    </source>
</reference>
<dbReference type="RefSeq" id="XP_019913819.1">
    <property type="nucleotide sequence ID" value="XM_020058109.1"/>
</dbReference>
<dbReference type="InterPro" id="IPR008780">
    <property type="entry name" value="Plasmodium_Vir"/>
</dbReference>
<feature type="region of interest" description="Disordered" evidence="1">
    <location>
        <begin position="264"/>
        <end position="296"/>
    </location>
</feature>
<evidence type="ECO:0000256" key="1">
    <source>
        <dbReference type="SAM" id="MobiDB-lite"/>
    </source>
</evidence>
<feature type="transmembrane region" description="Helical" evidence="2">
    <location>
        <begin position="302"/>
        <end position="321"/>
    </location>
</feature>
<proteinExistence type="predicted"/>
<keyword evidence="2" id="KW-1133">Transmembrane helix</keyword>
<name>A0A1B1DWJ5_9APIC</name>
<dbReference type="Pfam" id="PF05795">
    <property type="entry name" value="Plasmodium_Vir"/>
    <property type="match status" value="1"/>
</dbReference>
<accession>A0A1B1DWJ5</accession>
<keyword evidence="2" id="KW-0472">Membrane</keyword>
<organism evidence="3 4">
    <name type="scientific">Plasmodium coatneyi</name>
    <dbReference type="NCBI Taxonomy" id="208452"/>
    <lineage>
        <taxon>Eukaryota</taxon>
        <taxon>Sar</taxon>
        <taxon>Alveolata</taxon>
        <taxon>Apicomplexa</taxon>
        <taxon>Aconoidasida</taxon>
        <taxon>Haemosporida</taxon>
        <taxon>Plasmodiidae</taxon>
        <taxon>Plasmodium</taxon>
    </lineage>
</organism>
<dbReference type="AlphaFoldDB" id="A0A1B1DWJ5"/>
<dbReference type="Proteomes" id="UP000092716">
    <property type="component" value="Chromosome 6"/>
</dbReference>
<gene>
    <name evidence="3" type="ORF">PCOAH_00013000</name>
</gene>
<sequence length="345" mass="38091">MAKPIKENQNHCSVDQLPSRKIYSTFNNGKNGCAKSSSKTTEIENILKGKLKNEWVSGDESYAQRITKAWCTISRMNTEKKEKSPPCSTICDYFYYWLGDKLSNNLSGWGTTLQDIMPQIYTKLKDSNVQCEYIPMDTTVTHNLFPKRKIIFDYWHNYKTIWKQLQGDGDSCNTQFDSYLSAAEAVYGQVSANCGGKDRINDDFCNKFRKKFKEGAGSNNITEPSKLKDKATGGGDPPPSSDDEGDEANLDSCLKQLSSAVSSQHSAVAASSPQEAPALHSSSLQEGGAAAPSSSNTPVAPIVSSAVAGIGLPAAVTFLLYKLNIRFNNSGHFINNRFYRNFYQL</sequence>
<evidence type="ECO:0000313" key="4">
    <source>
        <dbReference type="Proteomes" id="UP000092716"/>
    </source>
</evidence>
<feature type="region of interest" description="Disordered" evidence="1">
    <location>
        <begin position="216"/>
        <end position="248"/>
    </location>
</feature>